<dbReference type="InterPro" id="IPR029062">
    <property type="entry name" value="Class_I_gatase-like"/>
</dbReference>
<organism evidence="3 4">
    <name type="scientific">Caldimonas thermodepolymerans</name>
    <dbReference type="NCBI Taxonomy" id="215580"/>
    <lineage>
        <taxon>Bacteria</taxon>
        <taxon>Pseudomonadati</taxon>
        <taxon>Pseudomonadota</taxon>
        <taxon>Betaproteobacteria</taxon>
        <taxon>Burkholderiales</taxon>
        <taxon>Sphaerotilaceae</taxon>
        <taxon>Caldimonas</taxon>
    </lineage>
</organism>
<feature type="signal peptide" evidence="1">
    <location>
        <begin position="1"/>
        <end position="23"/>
    </location>
</feature>
<dbReference type="PANTHER" id="PTHR43130">
    <property type="entry name" value="ARAC-FAMILY TRANSCRIPTIONAL REGULATOR"/>
    <property type="match status" value="1"/>
</dbReference>
<evidence type="ECO:0000313" key="4">
    <source>
        <dbReference type="Proteomes" id="UP000294772"/>
    </source>
</evidence>
<name>A0AA46DBI9_9BURK</name>
<feature type="domain" description="DJ-1/PfpI" evidence="2">
    <location>
        <begin position="63"/>
        <end position="225"/>
    </location>
</feature>
<evidence type="ECO:0000313" key="3">
    <source>
        <dbReference type="EMBL" id="TCP02779.1"/>
    </source>
</evidence>
<dbReference type="Gene3D" id="3.40.50.880">
    <property type="match status" value="1"/>
</dbReference>
<dbReference type="InterPro" id="IPR002818">
    <property type="entry name" value="DJ-1/PfpI"/>
</dbReference>
<reference evidence="3 4" key="1">
    <citation type="submission" date="2019-03" db="EMBL/GenBank/DDBJ databases">
        <title>Genomic Encyclopedia of Type Strains, Phase IV (KMG-IV): sequencing the most valuable type-strain genomes for metagenomic binning, comparative biology and taxonomic classification.</title>
        <authorList>
            <person name="Goeker M."/>
        </authorList>
    </citation>
    <scope>NUCLEOTIDE SEQUENCE [LARGE SCALE GENOMIC DNA]</scope>
    <source>
        <strain evidence="3 4">DSM 15264</strain>
    </source>
</reference>
<keyword evidence="1" id="KW-0732">Signal</keyword>
<dbReference type="Pfam" id="PF01965">
    <property type="entry name" value="DJ-1_PfpI"/>
    <property type="match status" value="1"/>
</dbReference>
<feature type="chain" id="PRO_5041388280" evidence="1">
    <location>
        <begin position="24"/>
        <end position="381"/>
    </location>
</feature>
<dbReference type="PANTHER" id="PTHR43130:SF3">
    <property type="entry name" value="HTH-TYPE TRANSCRIPTIONAL REGULATOR RV1931C"/>
    <property type="match status" value="1"/>
</dbReference>
<sequence>MQMFGLMRAWTMAATLLAAGWMAGCGSRTPLPPPPQPEAVQREGQAFVEALRPRRPGRPVVAVLALNDGTETTDLLLPHAVLERSGLFDVQVVAGHPGTVQLFPALAVQAEQDLAGFDRAHPGGADYVIVPALARDDDPVLLAWLRRQAARGAIVIGVCRGTRVVGEAGLLDGRRYTGHWYDRSRMQRRHPAGTHVPHLRYVIDRGVATTTGITASVPAMLALVEAVGGHARARALADELGVPAWGPAHDSTPFRLTGARAWNYLVNKAAFWRGERRAVDVRDGMDDVALALVADAWSRTGRMTVEAAAPTPTVRLRSGLQLVAHPAAAPWPRLPLPDGVRPLPLLDRTLCEIGARHGAMRQEWVMLEMEYPALEHGCGSA</sequence>
<evidence type="ECO:0000259" key="2">
    <source>
        <dbReference type="Pfam" id="PF01965"/>
    </source>
</evidence>
<dbReference type="SUPFAM" id="SSF52317">
    <property type="entry name" value="Class I glutamine amidotransferase-like"/>
    <property type="match status" value="1"/>
</dbReference>
<accession>A0AA46DBI9</accession>
<dbReference type="AlphaFoldDB" id="A0AA46DBI9"/>
<dbReference type="InterPro" id="IPR052158">
    <property type="entry name" value="INH-QAR"/>
</dbReference>
<dbReference type="Proteomes" id="UP000294772">
    <property type="component" value="Unassembled WGS sequence"/>
</dbReference>
<gene>
    <name evidence="3" type="ORF">EV676_11533</name>
</gene>
<evidence type="ECO:0000256" key="1">
    <source>
        <dbReference type="SAM" id="SignalP"/>
    </source>
</evidence>
<dbReference type="EMBL" id="SLXF01000015">
    <property type="protein sequence ID" value="TCP02779.1"/>
    <property type="molecule type" value="Genomic_DNA"/>
</dbReference>
<protein>
    <submittedName>
        <fullName evidence="3">DJ-1/PfpI family protein</fullName>
    </submittedName>
</protein>
<comment type="caution">
    <text evidence="3">The sequence shown here is derived from an EMBL/GenBank/DDBJ whole genome shotgun (WGS) entry which is preliminary data.</text>
</comment>
<proteinExistence type="predicted"/>